<reference evidence="7" key="1">
    <citation type="submission" date="2015-09" db="EMBL/GenBank/DDBJ databases">
        <authorList>
            <person name="Fill T.P."/>
            <person name="Baretta J.F."/>
            <person name="de Almeida L.G."/>
            <person name="Rocha M."/>
            <person name="de Souza D.H."/>
            <person name="Malavazi I."/>
            <person name="Cerdeira L.T."/>
            <person name="Hong H."/>
            <person name="Samborskyy M."/>
            <person name="de Vasconcelos A.T."/>
            <person name="Leadlay P."/>
            <person name="Rodrigues-Filho E."/>
        </authorList>
    </citation>
    <scope>NUCLEOTIDE SEQUENCE [LARGE SCALE GENOMIC DNA]</scope>
    <source>
        <strain evidence="7">LaBioMMi 136</strain>
    </source>
</reference>
<evidence type="ECO:0000313" key="7">
    <source>
        <dbReference type="Proteomes" id="UP000190744"/>
    </source>
</evidence>
<dbReference type="PANTHER" id="PTHR43735">
    <property type="entry name" value="APOPTOSIS-INDUCING FACTOR 1"/>
    <property type="match status" value="1"/>
</dbReference>
<keyword evidence="4" id="KW-0560">Oxidoreductase</keyword>
<dbReference type="Gene3D" id="3.50.50.100">
    <property type="match status" value="1"/>
</dbReference>
<keyword evidence="2" id="KW-0285">Flavoprotein</keyword>
<name>A0A1S9RQG7_PENBI</name>
<dbReference type="InterPro" id="IPR023753">
    <property type="entry name" value="FAD/NAD-binding_dom"/>
</dbReference>
<protein>
    <submittedName>
        <fullName evidence="6">AMID-like oxidoreductase</fullName>
    </submittedName>
</protein>
<dbReference type="AlphaFoldDB" id="A0A1S9RQG7"/>
<dbReference type="PRINTS" id="PR00368">
    <property type="entry name" value="FADPNR"/>
</dbReference>
<dbReference type="EMBL" id="LJBN01000123">
    <property type="protein sequence ID" value="OOQ87774.1"/>
    <property type="molecule type" value="Genomic_DNA"/>
</dbReference>
<accession>A0A1S9RQG7</accession>
<proteinExistence type="inferred from homology"/>
<organism evidence="6 7">
    <name type="scientific">Penicillium brasilianum</name>
    <dbReference type="NCBI Taxonomy" id="104259"/>
    <lineage>
        <taxon>Eukaryota</taxon>
        <taxon>Fungi</taxon>
        <taxon>Dikarya</taxon>
        <taxon>Ascomycota</taxon>
        <taxon>Pezizomycotina</taxon>
        <taxon>Eurotiomycetes</taxon>
        <taxon>Eurotiomycetidae</taxon>
        <taxon>Eurotiales</taxon>
        <taxon>Aspergillaceae</taxon>
        <taxon>Penicillium</taxon>
    </lineage>
</organism>
<evidence type="ECO:0000256" key="4">
    <source>
        <dbReference type="ARBA" id="ARBA00023002"/>
    </source>
</evidence>
<dbReference type="GO" id="GO:0050660">
    <property type="term" value="F:flavin adenine dinucleotide binding"/>
    <property type="evidence" value="ECO:0007669"/>
    <property type="project" value="TreeGrafter"/>
</dbReference>
<dbReference type="Proteomes" id="UP000190744">
    <property type="component" value="Unassembled WGS sequence"/>
</dbReference>
<evidence type="ECO:0000256" key="1">
    <source>
        <dbReference type="ARBA" id="ARBA00006442"/>
    </source>
</evidence>
<feature type="domain" description="FAD/NAD(P)-binding" evidence="5">
    <location>
        <begin position="5"/>
        <end position="314"/>
    </location>
</feature>
<comment type="caution">
    <text evidence="6">The sequence shown here is derived from an EMBL/GenBank/DDBJ whole genome shotgun (WGS) entry which is preliminary data.</text>
</comment>
<evidence type="ECO:0000259" key="5">
    <source>
        <dbReference type="Pfam" id="PF07992"/>
    </source>
</evidence>
<comment type="similarity">
    <text evidence="1">Belongs to the FAD-dependent oxidoreductase family.</text>
</comment>
<dbReference type="GO" id="GO:0004174">
    <property type="term" value="F:electron-transferring-flavoprotein dehydrogenase activity"/>
    <property type="evidence" value="ECO:0007669"/>
    <property type="project" value="TreeGrafter"/>
</dbReference>
<dbReference type="InterPro" id="IPR036188">
    <property type="entry name" value="FAD/NAD-bd_sf"/>
</dbReference>
<dbReference type="PANTHER" id="PTHR43735:SF3">
    <property type="entry name" value="FERROPTOSIS SUPPRESSOR PROTEIN 1"/>
    <property type="match status" value="1"/>
</dbReference>
<evidence type="ECO:0000256" key="3">
    <source>
        <dbReference type="ARBA" id="ARBA00022827"/>
    </source>
</evidence>
<gene>
    <name evidence="6" type="ORF">PEBR_16462</name>
</gene>
<evidence type="ECO:0000313" key="6">
    <source>
        <dbReference type="EMBL" id="OOQ87774.1"/>
    </source>
</evidence>
<evidence type="ECO:0000256" key="2">
    <source>
        <dbReference type="ARBA" id="ARBA00022630"/>
    </source>
</evidence>
<dbReference type="PRINTS" id="PR00411">
    <property type="entry name" value="PNDRDTASEI"/>
</dbReference>
<keyword evidence="3" id="KW-0274">FAD</keyword>
<dbReference type="GO" id="GO:0005737">
    <property type="term" value="C:cytoplasm"/>
    <property type="evidence" value="ECO:0007669"/>
    <property type="project" value="TreeGrafter"/>
</dbReference>
<sequence>MAPVNVVIVGAGVAGLVIAHSLLQGVPDAKIVLVNPSQTFYWNIASPRILAKPNAFKPEQYLLPIKDAFAQYSANSFEFVAGTATAINVAAKTVAVTLNSSGDSKDLSYDHLVIASGSTNPSATGAVTGTSIPFKPSNRDDIKQIVEAAQQQIAHAKEIVIGGAGPVGVELAGELAESLGSKASITLISSADRVLPMIKPSASAVGAKKLQEKNVKIITSTKVTGAEASTDGTKSWTVTLDNGKKLSADVYIPTTGAIPNSSFIPAEFLDGNGWVKVNKELRVQSNGGSALPIYAVGDINTNDLRLSFKATEQAKVAVANIKADILGKGERKSFDQGDSIMMLVPVGETGGTGQLFGMTPFSFMVKFVKGKDYFVSKAPQYLAGKA</sequence>
<dbReference type="SUPFAM" id="SSF51905">
    <property type="entry name" value="FAD/NAD(P)-binding domain"/>
    <property type="match status" value="1"/>
</dbReference>
<dbReference type="Pfam" id="PF07992">
    <property type="entry name" value="Pyr_redox_2"/>
    <property type="match status" value="1"/>
</dbReference>